<proteinExistence type="predicted"/>
<accession>A0A144G3C7</accession>
<protein>
    <submittedName>
        <fullName evidence="1">Uncharacterized protein</fullName>
    </submittedName>
</protein>
<dbReference type="EMBL" id="FJXR01000006">
    <property type="protein sequence ID" value="CZU89875.1"/>
    <property type="molecule type" value="Genomic_DNA"/>
</dbReference>
<evidence type="ECO:0000313" key="2">
    <source>
        <dbReference type="Proteomes" id="UP000076008"/>
    </source>
</evidence>
<reference evidence="1 2" key="1">
    <citation type="submission" date="2016-03" db="EMBL/GenBank/DDBJ databases">
        <authorList>
            <consortium name="Pathogen Informatics"/>
        </authorList>
    </citation>
    <scope>NUCLEOTIDE SEQUENCE [LARGE SCALE GENOMIC DNA]</scope>
    <source>
        <strain evidence="2">e1252</strain>
    </source>
</reference>
<gene>
    <name evidence="1" type="ORF">SAMEA2273318_01340</name>
</gene>
<organism evidence="1 2">
    <name type="scientific">Enterobacter cloacae</name>
    <dbReference type="NCBI Taxonomy" id="550"/>
    <lineage>
        <taxon>Bacteria</taxon>
        <taxon>Pseudomonadati</taxon>
        <taxon>Pseudomonadota</taxon>
        <taxon>Gammaproteobacteria</taxon>
        <taxon>Enterobacterales</taxon>
        <taxon>Enterobacteriaceae</taxon>
        <taxon>Enterobacter</taxon>
        <taxon>Enterobacter cloacae complex</taxon>
    </lineage>
</organism>
<evidence type="ECO:0000313" key="1">
    <source>
        <dbReference type="EMBL" id="CZU89875.1"/>
    </source>
</evidence>
<dbReference type="AlphaFoldDB" id="A0A144G3C7"/>
<dbReference type="Proteomes" id="UP000076008">
    <property type="component" value="Unassembled WGS sequence"/>
</dbReference>
<name>A0A144G3C7_ENTCL</name>
<sequence>MAATQLVDEVGVQPRLVDLQLGVGQQAITIETLDIVTFIGATVTPNVDAVFFHRRNQHGAGDRTAQRGGVEIGQAAGGVVERTTLNSRDTFSDQLLTAVNQARVLCSILFSATRNGIIVVLIRLTQVRSIGIRNRSLLAHPQQCSAGIQAT</sequence>